<keyword evidence="1" id="KW-0418">Kinase</keyword>
<protein>
    <submittedName>
        <fullName evidence="1">Pyruvateorthophosphate dikinase protein</fullName>
        <ecNumber evidence="1">2.7.9.1</ecNumber>
    </submittedName>
</protein>
<keyword evidence="2" id="KW-1185">Reference proteome</keyword>
<gene>
    <name evidence="1" type="ORF">AAA799E16_02049</name>
</gene>
<evidence type="ECO:0000313" key="1">
    <source>
        <dbReference type="EMBL" id="KER05315.1"/>
    </source>
</evidence>
<dbReference type="Proteomes" id="UP000028027">
    <property type="component" value="Unassembled WGS sequence"/>
</dbReference>
<sequence>CRTERMFNEKNRIELFVEMIMAKSLDERTQLLKKNYKNFKKVISLKS</sequence>
<dbReference type="EC" id="2.7.9.1" evidence="1"/>
<dbReference type="EMBL" id="JNVL01000131">
    <property type="protein sequence ID" value="KER05315.1"/>
    <property type="molecule type" value="Genomic_DNA"/>
</dbReference>
<accession>A0A081S312</accession>
<dbReference type="Gene3D" id="3.20.20.60">
    <property type="entry name" value="Phosphoenolpyruvate-binding domains"/>
    <property type="match status" value="1"/>
</dbReference>
<dbReference type="InterPro" id="IPR040442">
    <property type="entry name" value="Pyrv_kinase-like_dom_sf"/>
</dbReference>
<organism evidence="1 2">
    <name type="scientific">Marine Group I thaumarchaeote SCGC AAA799-E16</name>
    <dbReference type="NCBI Taxonomy" id="1502292"/>
    <lineage>
        <taxon>Archaea</taxon>
        <taxon>Nitrososphaerota</taxon>
        <taxon>Marine Group I</taxon>
    </lineage>
</organism>
<dbReference type="AlphaFoldDB" id="A0A081S312"/>
<name>A0A081S312_9ARCH</name>
<keyword evidence="1" id="KW-0670">Pyruvate</keyword>
<dbReference type="GO" id="GO:0050242">
    <property type="term" value="F:pyruvate, phosphate dikinase activity"/>
    <property type="evidence" value="ECO:0007669"/>
    <property type="project" value="UniProtKB-EC"/>
</dbReference>
<feature type="non-terminal residue" evidence="1">
    <location>
        <position position="1"/>
    </location>
</feature>
<reference evidence="1 2" key="1">
    <citation type="submission" date="2014-06" db="EMBL/GenBank/DDBJ databases">
        <authorList>
            <person name="Ngugi D.K."/>
            <person name="Blom J."/>
            <person name="Alam I."/>
            <person name="Rashid M."/>
            <person name="Ba Alawi W."/>
            <person name="Zhang G."/>
            <person name="Hikmawan T."/>
            <person name="Guan Y."/>
            <person name="Antunes A."/>
            <person name="Siam R."/>
            <person name="Eldorry H."/>
            <person name="Bajic V."/>
            <person name="Stingl U."/>
        </authorList>
    </citation>
    <scope>NUCLEOTIDE SEQUENCE [LARGE SCALE GENOMIC DNA]</scope>
    <source>
        <strain evidence="1">SCGC AAA799-E16</strain>
    </source>
</reference>
<keyword evidence="1" id="KW-0808">Transferase</keyword>
<dbReference type="GO" id="GO:0016301">
    <property type="term" value="F:kinase activity"/>
    <property type="evidence" value="ECO:0007669"/>
    <property type="project" value="UniProtKB-KW"/>
</dbReference>
<proteinExistence type="predicted"/>
<comment type="caution">
    <text evidence="1">The sequence shown here is derived from an EMBL/GenBank/DDBJ whole genome shotgun (WGS) entry which is preliminary data.</text>
</comment>
<evidence type="ECO:0000313" key="2">
    <source>
        <dbReference type="Proteomes" id="UP000028027"/>
    </source>
</evidence>